<evidence type="ECO:0000313" key="2">
    <source>
        <dbReference type="EMBL" id="CDK26434.1"/>
    </source>
</evidence>
<gene>
    <name evidence="2" type="ORF">KUCA_T00002406001</name>
</gene>
<dbReference type="CDD" id="cd01285">
    <property type="entry name" value="nucleoside_deaminase"/>
    <property type="match status" value="1"/>
</dbReference>
<dbReference type="STRING" id="1382522.W6MIV8"/>
<name>W6MIV8_9ASCO</name>
<dbReference type="PROSITE" id="PS51747">
    <property type="entry name" value="CYT_DCMP_DEAMINASES_2"/>
    <property type="match status" value="1"/>
</dbReference>
<organism evidence="2 3">
    <name type="scientific">Kuraishia capsulata CBS 1993</name>
    <dbReference type="NCBI Taxonomy" id="1382522"/>
    <lineage>
        <taxon>Eukaryota</taxon>
        <taxon>Fungi</taxon>
        <taxon>Dikarya</taxon>
        <taxon>Ascomycota</taxon>
        <taxon>Saccharomycotina</taxon>
        <taxon>Pichiomycetes</taxon>
        <taxon>Pichiales</taxon>
        <taxon>Pichiaceae</taxon>
        <taxon>Kuraishia</taxon>
    </lineage>
</organism>
<dbReference type="SUPFAM" id="SSF53927">
    <property type="entry name" value="Cytidine deaminase-like"/>
    <property type="match status" value="1"/>
</dbReference>
<evidence type="ECO:0000313" key="3">
    <source>
        <dbReference type="Proteomes" id="UP000019384"/>
    </source>
</evidence>
<dbReference type="GeneID" id="34519826"/>
<dbReference type="EMBL" id="HG793127">
    <property type="protein sequence ID" value="CDK26434.1"/>
    <property type="molecule type" value="Genomic_DNA"/>
</dbReference>
<dbReference type="GO" id="GO:0047974">
    <property type="term" value="F:guanosine deaminase activity"/>
    <property type="evidence" value="ECO:0007669"/>
    <property type="project" value="TreeGrafter"/>
</dbReference>
<keyword evidence="3" id="KW-1185">Reference proteome</keyword>
<dbReference type="PANTHER" id="PTHR11079:SF161">
    <property type="entry name" value="CMP_DCMP-TYPE DEAMINASE DOMAIN-CONTAINING PROTEIN"/>
    <property type="match status" value="1"/>
</dbReference>
<reference evidence="2" key="1">
    <citation type="submission" date="2013-12" db="EMBL/GenBank/DDBJ databases">
        <authorList>
            <person name="Genoscope - CEA"/>
        </authorList>
    </citation>
    <scope>NUCLEOTIDE SEQUENCE</scope>
    <source>
        <strain evidence="2">CBS 1993</strain>
    </source>
</reference>
<reference evidence="2" key="2">
    <citation type="submission" date="2014-02" db="EMBL/GenBank/DDBJ databases">
        <title>Complete DNA sequence of /Kuraishia capsulata/ illustrates novel genomic features among budding yeasts (/Saccharomycotina/).</title>
        <authorList>
            <person name="Morales L."/>
            <person name="Noel B."/>
            <person name="Porcel B."/>
            <person name="Marcet-Houben M."/>
            <person name="Hullo M-F."/>
            <person name="Sacerdot C."/>
            <person name="Tekaia F."/>
            <person name="Leh-Louis V."/>
            <person name="Despons L."/>
            <person name="Khanna V."/>
            <person name="Aury J-M."/>
            <person name="Barbe V."/>
            <person name="Couloux A."/>
            <person name="Labadie K."/>
            <person name="Pelletier E."/>
            <person name="Souciet J-L."/>
            <person name="Boekhout T."/>
            <person name="Gabaldon T."/>
            <person name="Wincker P."/>
            <person name="Dujon B."/>
        </authorList>
    </citation>
    <scope>NUCLEOTIDE SEQUENCE</scope>
    <source>
        <strain evidence="2">CBS 1993</strain>
    </source>
</reference>
<dbReference type="InterPro" id="IPR002125">
    <property type="entry name" value="CMP_dCMP_dom"/>
</dbReference>
<dbReference type="GO" id="GO:0006152">
    <property type="term" value="P:purine nucleoside catabolic process"/>
    <property type="evidence" value="ECO:0007669"/>
    <property type="project" value="TreeGrafter"/>
</dbReference>
<evidence type="ECO:0000259" key="1">
    <source>
        <dbReference type="PROSITE" id="PS51747"/>
    </source>
</evidence>
<dbReference type="RefSeq" id="XP_022458438.1">
    <property type="nucleotide sequence ID" value="XM_022602655.1"/>
</dbReference>
<sequence length="164" mass="18661">MFPQRNPKPSTEEAHRCLRLAIEVAHQAKLKGRHPFGCVLVGPSGEVLLEQGNIDTLNHAESTICRTAWKKYETSFLWRCTLYTNFEPCCMCAGSCYWANVGRVVYGLEESALLELTGDDSENMTMNMPSRKVFDSGQKAIEVLGPYEELRAEILEDHRSFWKQ</sequence>
<dbReference type="Gene3D" id="3.40.140.10">
    <property type="entry name" value="Cytidine Deaminase, domain 2"/>
    <property type="match status" value="1"/>
</dbReference>
<accession>W6MIV8</accession>
<dbReference type="Proteomes" id="UP000019384">
    <property type="component" value="Unassembled WGS sequence"/>
</dbReference>
<dbReference type="AlphaFoldDB" id="W6MIV8"/>
<dbReference type="InterPro" id="IPR016193">
    <property type="entry name" value="Cytidine_deaminase-like"/>
</dbReference>
<dbReference type="Pfam" id="PF00383">
    <property type="entry name" value="dCMP_cyt_deam_1"/>
    <property type="match status" value="1"/>
</dbReference>
<proteinExistence type="predicted"/>
<dbReference type="OrthoDB" id="408702at2759"/>
<protein>
    <recommendedName>
        <fullName evidence="1">CMP/dCMP-type deaminase domain-containing protein</fullName>
    </recommendedName>
</protein>
<dbReference type="HOGENOM" id="CLU_025810_5_1_1"/>
<dbReference type="PANTHER" id="PTHR11079">
    <property type="entry name" value="CYTOSINE DEAMINASE FAMILY MEMBER"/>
    <property type="match status" value="1"/>
</dbReference>
<feature type="domain" description="CMP/dCMP-type deaminase" evidence="1">
    <location>
        <begin position="12"/>
        <end position="120"/>
    </location>
</feature>